<dbReference type="InterPro" id="IPR050950">
    <property type="entry name" value="HTH-type_LysR_regulators"/>
</dbReference>
<sequence length="304" mass="33432">MLNPRVKLRHLQAFLELAKRRSFVRAAESLSISQPALSKAIRELEDHLGTPLFERSPQGVSLNQAGLTLLRHAGPALRALDEGITAIGDAQGGERRIRVGALSTVESRFLPQAIERLHARHDDIGVRVVDGPSAYLLSRLRAGELDLVVGRMTEAREIRDLTFEHLYYEPLVVVVRAGHALSSSRTPPLQRLGEFPWVLPPPQTTLRQQVDSFCVRQALALPGRVLETLSLAVSRRYVLDSDALWVAPREAVIEDVAAGRLAVLEVGLERQGGSVGLCINASLRPSLALEAFCEMLREVAAAYR</sequence>
<evidence type="ECO:0000313" key="6">
    <source>
        <dbReference type="EMBL" id="MBZ9566273.1"/>
    </source>
</evidence>
<name>A0ABS7WVL2_9GAMM</name>
<dbReference type="SUPFAM" id="SSF53850">
    <property type="entry name" value="Periplasmic binding protein-like II"/>
    <property type="match status" value="1"/>
</dbReference>
<dbReference type="InterPro" id="IPR000847">
    <property type="entry name" value="LysR_HTH_N"/>
</dbReference>
<dbReference type="RefSeq" id="WP_163649257.1">
    <property type="nucleotide sequence ID" value="NZ_JAGXFD010000001.1"/>
</dbReference>
<dbReference type="EMBL" id="JAGXFD010000001">
    <property type="protein sequence ID" value="MBZ9566273.1"/>
    <property type="molecule type" value="Genomic_DNA"/>
</dbReference>
<evidence type="ECO:0000259" key="5">
    <source>
        <dbReference type="PROSITE" id="PS50931"/>
    </source>
</evidence>
<evidence type="ECO:0000256" key="1">
    <source>
        <dbReference type="ARBA" id="ARBA00009437"/>
    </source>
</evidence>
<protein>
    <submittedName>
        <fullName evidence="6">Pca operon transcription factor PcaQ</fullName>
    </submittedName>
</protein>
<dbReference type="InterPro" id="IPR036388">
    <property type="entry name" value="WH-like_DNA-bd_sf"/>
</dbReference>
<gene>
    <name evidence="6" type="primary">pcaQ</name>
    <name evidence="6" type="ORF">KGQ91_01000</name>
</gene>
<organism evidence="6 7">
    <name type="scientific">Modicisalibacter tunisiensis</name>
    <dbReference type="NCBI Taxonomy" id="390637"/>
    <lineage>
        <taxon>Bacteria</taxon>
        <taxon>Pseudomonadati</taxon>
        <taxon>Pseudomonadota</taxon>
        <taxon>Gammaproteobacteria</taxon>
        <taxon>Oceanospirillales</taxon>
        <taxon>Halomonadaceae</taxon>
        <taxon>Modicisalibacter</taxon>
    </lineage>
</organism>
<dbReference type="SUPFAM" id="SSF46785">
    <property type="entry name" value="Winged helix' DNA-binding domain"/>
    <property type="match status" value="1"/>
</dbReference>
<evidence type="ECO:0000256" key="2">
    <source>
        <dbReference type="ARBA" id="ARBA00023015"/>
    </source>
</evidence>
<dbReference type="PROSITE" id="PS50931">
    <property type="entry name" value="HTH_LYSR"/>
    <property type="match status" value="1"/>
</dbReference>
<dbReference type="InterPro" id="IPR012787">
    <property type="entry name" value="TF_PcaQ"/>
</dbReference>
<dbReference type="NCBIfam" id="TIGR02424">
    <property type="entry name" value="TF_pcaQ"/>
    <property type="match status" value="1"/>
</dbReference>
<evidence type="ECO:0000256" key="3">
    <source>
        <dbReference type="ARBA" id="ARBA00023125"/>
    </source>
</evidence>
<dbReference type="InterPro" id="IPR005119">
    <property type="entry name" value="LysR_subst-bd"/>
</dbReference>
<accession>A0ABS7WVL2</accession>
<proteinExistence type="inferred from homology"/>
<dbReference type="Gene3D" id="1.10.10.10">
    <property type="entry name" value="Winged helix-like DNA-binding domain superfamily/Winged helix DNA-binding domain"/>
    <property type="match status" value="1"/>
</dbReference>
<dbReference type="Proteomes" id="UP001319883">
    <property type="component" value="Unassembled WGS sequence"/>
</dbReference>
<dbReference type="Gene3D" id="3.40.190.290">
    <property type="match status" value="1"/>
</dbReference>
<dbReference type="InterPro" id="IPR036390">
    <property type="entry name" value="WH_DNA-bd_sf"/>
</dbReference>
<dbReference type="PRINTS" id="PR00039">
    <property type="entry name" value="HTHLYSR"/>
</dbReference>
<keyword evidence="4" id="KW-0804">Transcription</keyword>
<keyword evidence="3" id="KW-0238">DNA-binding</keyword>
<evidence type="ECO:0000256" key="4">
    <source>
        <dbReference type="ARBA" id="ARBA00023163"/>
    </source>
</evidence>
<dbReference type="PANTHER" id="PTHR30419">
    <property type="entry name" value="HTH-TYPE TRANSCRIPTIONAL REGULATOR YBHD"/>
    <property type="match status" value="1"/>
</dbReference>
<dbReference type="Pfam" id="PF00126">
    <property type="entry name" value="HTH_1"/>
    <property type="match status" value="1"/>
</dbReference>
<comment type="similarity">
    <text evidence="1">Belongs to the LysR transcriptional regulatory family.</text>
</comment>
<keyword evidence="7" id="KW-1185">Reference proteome</keyword>
<keyword evidence="2" id="KW-0805">Transcription regulation</keyword>
<comment type="caution">
    <text evidence="6">The sequence shown here is derived from an EMBL/GenBank/DDBJ whole genome shotgun (WGS) entry which is preliminary data.</text>
</comment>
<feature type="domain" description="HTH lysR-type" evidence="5">
    <location>
        <begin position="6"/>
        <end position="63"/>
    </location>
</feature>
<reference evidence="6 7" key="1">
    <citation type="submission" date="2021-05" db="EMBL/GenBank/DDBJ databases">
        <title>Petroleum and Energy Research Collection (APPE): ex situ preservation of microbial diversity associated with the oil industry and exploitation of its biotechnological potential.</title>
        <authorList>
            <person name="Paixao C.T.M."/>
            <person name="Gomes M.B."/>
            <person name="Oliveira V.M."/>
        </authorList>
    </citation>
    <scope>NUCLEOTIDE SEQUENCE [LARGE SCALE GENOMIC DNA]</scope>
    <source>
        <strain evidence="6 7">LIT2</strain>
    </source>
</reference>
<dbReference type="PANTHER" id="PTHR30419:SF8">
    <property type="entry name" value="NITROGEN ASSIMILATION TRANSCRIPTIONAL ACTIVATOR-RELATED"/>
    <property type="match status" value="1"/>
</dbReference>
<dbReference type="Pfam" id="PF03466">
    <property type="entry name" value="LysR_substrate"/>
    <property type="match status" value="1"/>
</dbReference>
<evidence type="ECO:0000313" key="7">
    <source>
        <dbReference type="Proteomes" id="UP001319883"/>
    </source>
</evidence>